<reference evidence="3" key="1">
    <citation type="journal article" date="2015" name="Proc. Natl. Acad. Sci. U.S.A.">
        <title>Genome sequencing of adzuki bean (Vigna angularis) provides insight into high starch and low fat accumulation and domestication.</title>
        <authorList>
            <person name="Yang K."/>
            <person name="Tian Z."/>
            <person name="Chen C."/>
            <person name="Luo L."/>
            <person name="Zhao B."/>
            <person name="Wang Z."/>
            <person name="Yu L."/>
            <person name="Li Y."/>
            <person name="Sun Y."/>
            <person name="Li W."/>
            <person name="Chen Y."/>
            <person name="Li Y."/>
            <person name="Zhang Y."/>
            <person name="Ai D."/>
            <person name="Zhao J."/>
            <person name="Shang C."/>
            <person name="Ma Y."/>
            <person name="Wu B."/>
            <person name="Wang M."/>
            <person name="Gao L."/>
            <person name="Sun D."/>
            <person name="Zhang P."/>
            <person name="Guo F."/>
            <person name="Wang W."/>
            <person name="Li Y."/>
            <person name="Wang J."/>
            <person name="Varshney R.K."/>
            <person name="Wang J."/>
            <person name="Ling H.Q."/>
            <person name="Wan P."/>
        </authorList>
    </citation>
    <scope>NUCLEOTIDE SEQUENCE</scope>
    <source>
        <strain evidence="3">cv. Jingnong 6</strain>
    </source>
</reference>
<evidence type="ECO:0000313" key="3">
    <source>
        <dbReference type="Proteomes" id="UP000053144"/>
    </source>
</evidence>
<dbReference type="EMBL" id="KQ258270">
    <property type="protein sequence ID" value="KOM25566.1"/>
    <property type="molecule type" value="Genomic_DNA"/>
</dbReference>
<dbReference type="Proteomes" id="UP000053144">
    <property type="component" value="Unassembled WGS sequence"/>
</dbReference>
<dbReference type="Gramene" id="KOM25566">
    <property type="protein sequence ID" value="KOM25566"/>
    <property type="gene ID" value="LR48_Vigan118s001600"/>
</dbReference>
<accession>A0A0L9T5F6</accession>
<sequence length="309" mass="34568">MANCDVEVVFHHGGKFVNDGSFKYEFGQTSTLKIDPDRWSYFEIMSILKEMGYINIKELWYSVGGGTVLEGRLELLSDDKGACDLVNLAILNGQSHLYVVHMVSDPEYVHMLGEGDTDNRVEVECEEECEKAILGEEAEGEDGGHDDYDVRSWNEDEEDVLSEDHLVEVSVHGDEVEDDFCNRSEEVEVGGPSGKCPPLQHCQRLVTFEDSPPLKSCCRTRLSSLKTHRGRRLAAVGGFAALVVKLRKALPHSAVAELLPPSEVVRTLLLDREAKANHSPKTSLPLNQYLTSTHRLKYYSRCATARGRR</sequence>
<name>A0A0L9T5F6_PHAAN</name>
<dbReference type="AlphaFoldDB" id="A0A0L9T5F6"/>
<dbReference type="Pfam" id="PF26130">
    <property type="entry name" value="PB1-like"/>
    <property type="match status" value="1"/>
</dbReference>
<proteinExistence type="predicted"/>
<dbReference type="InterPro" id="IPR058594">
    <property type="entry name" value="PB1-like_dom_pln"/>
</dbReference>
<gene>
    <name evidence="2" type="ORF">LR48_Vigan118s001600</name>
</gene>
<evidence type="ECO:0000313" key="2">
    <source>
        <dbReference type="EMBL" id="KOM25566.1"/>
    </source>
</evidence>
<evidence type="ECO:0000259" key="1">
    <source>
        <dbReference type="Pfam" id="PF26130"/>
    </source>
</evidence>
<protein>
    <recommendedName>
        <fullName evidence="1">PB1-like domain-containing protein</fullName>
    </recommendedName>
</protein>
<organism evidence="2 3">
    <name type="scientific">Phaseolus angularis</name>
    <name type="common">Azuki bean</name>
    <name type="synonym">Vigna angularis</name>
    <dbReference type="NCBI Taxonomy" id="3914"/>
    <lineage>
        <taxon>Eukaryota</taxon>
        <taxon>Viridiplantae</taxon>
        <taxon>Streptophyta</taxon>
        <taxon>Embryophyta</taxon>
        <taxon>Tracheophyta</taxon>
        <taxon>Spermatophyta</taxon>
        <taxon>Magnoliopsida</taxon>
        <taxon>eudicotyledons</taxon>
        <taxon>Gunneridae</taxon>
        <taxon>Pentapetalae</taxon>
        <taxon>rosids</taxon>
        <taxon>fabids</taxon>
        <taxon>Fabales</taxon>
        <taxon>Fabaceae</taxon>
        <taxon>Papilionoideae</taxon>
        <taxon>50 kb inversion clade</taxon>
        <taxon>NPAAA clade</taxon>
        <taxon>indigoferoid/millettioid clade</taxon>
        <taxon>Phaseoleae</taxon>
        <taxon>Vigna</taxon>
    </lineage>
</organism>
<feature type="domain" description="PB1-like" evidence="1">
    <location>
        <begin position="5"/>
        <end position="101"/>
    </location>
</feature>